<feature type="compositionally biased region" description="Basic and acidic residues" evidence="1">
    <location>
        <begin position="337"/>
        <end position="355"/>
    </location>
</feature>
<reference evidence="7" key="3">
    <citation type="journal article" date="2018" name="BMC Genomics">
        <title>Whole genome sequencing and function prediction of 133 gut anaerobes isolated from chicken caecum in pure cultures.</title>
        <authorList>
            <person name="Medvecky M."/>
            <person name="Cejkova D."/>
            <person name="Polansky O."/>
            <person name="Karasova D."/>
            <person name="Kubasova T."/>
            <person name="Cizek A."/>
            <person name="Rychlik I."/>
        </authorList>
    </citation>
    <scope>NUCLEOTIDE SEQUENCE</scope>
    <source>
        <strain evidence="7">An199</strain>
    </source>
</reference>
<evidence type="ECO:0000313" key="9">
    <source>
        <dbReference type="EMBL" id="TWV62788.1"/>
    </source>
</evidence>
<evidence type="ECO:0000313" key="12">
    <source>
        <dbReference type="Proteomes" id="UP000195950"/>
    </source>
</evidence>
<dbReference type="EMBL" id="WKLT01000023">
    <property type="protein sequence ID" value="MRY59986.1"/>
    <property type="molecule type" value="Genomic_DNA"/>
</dbReference>
<evidence type="ECO:0000313" key="10">
    <source>
        <dbReference type="EMBL" id="WET63673.1"/>
    </source>
</evidence>
<dbReference type="Proteomes" id="UP000501982">
    <property type="component" value="Chromosome"/>
</dbReference>
<evidence type="ECO:0000313" key="15">
    <source>
        <dbReference type="Proteomes" id="UP000463337"/>
    </source>
</evidence>
<name>A0A174XI55_PARDI</name>
<dbReference type="EMBL" id="NFJX01000030">
    <property type="protein sequence ID" value="OUP14557.1"/>
    <property type="molecule type" value="Genomic_DNA"/>
</dbReference>
<proteinExistence type="predicted"/>
<keyword evidence="2" id="KW-0732">Signal</keyword>
<dbReference type="Proteomes" id="UP000095332">
    <property type="component" value="Unassembled WGS sequence"/>
</dbReference>
<feature type="region of interest" description="Disordered" evidence="1">
    <location>
        <begin position="24"/>
        <end position="59"/>
    </location>
</feature>
<dbReference type="AlphaFoldDB" id="A0A174XI55"/>
<feature type="compositionally biased region" description="Basic and acidic residues" evidence="1">
    <location>
        <begin position="45"/>
        <end position="55"/>
    </location>
</feature>
<evidence type="ECO:0000313" key="6">
    <source>
        <dbReference type="EMBL" id="MRZ05438.1"/>
    </source>
</evidence>
<evidence type="ECO:0000313" key="3">
    <source>
        <dbReference type="EMBL" id="CUQ55930.1"/>
    </source>
</evidence>
<evidence type="ECO:0000313" key="5">
    <source>
        <dbReference type="EMBL" id="MRY84097.1"/>
    </source>
</evidence>
<evidence type="ECO:0000313" key="7">
    <source>
        <dbReference type="EMBL" id="OUP14557.1"/>
    </source>
</evidence>
<evidence type="ECO:0000313" key="4">
    <source>
        <dbReference type="EMBL" id="MRY59986.1"/>
    </source>
</evidence>
<dbReference type="EMBL" id="WKMW01000005">
    <property type="protein sequence ID" value="MRY84097.1"/>
    <property type="molecule type" value="Genomic_DNA"/>
</dbReference>
<dbReference type="Proteomes" id="UP000450599">
    <property type="component" value="Unassembled WGS sequence"/>
</dbReference>
<dbReference type="Proteomes" id="UP000315827">
    <property type="component" value="Unassembled WGS sequence"/>
</dbReference>
<dbReference type="EMBL" id="WKMX01000003">
    <property type="protein sequence ID" value="MRZ05438.1"/>
    <property type="molecule type" value="Genomic_DNA"/>
</dbReference>
<evidence type="ECO:0000313" key="11">
    <source>
        <dbReference type="Proteomes" id="UP000095332"/>
    </source>
</evidence>
<reference evidence="8 17" key="6">
    <citation type="submission" date="2020-04" db="EMBL/GenBank/DDBJ databases">
        <title>Complete Genomes and Methylome analysis of CBBP consortium that reverse antibiotic-induced susceptibility to vancomycin-resistant Enterococcus faecium infection.</title>
        <authorList>
            <person name="Fomenkov A."/>
            <person name="Zhang Z."/>
            <person name="Pamer E."/>
            <person name="Roberts R.J."/>
        </authorList>
    </citation>
    <scope>NUCLEOTIDE SEQUENCE [LARGE SCALE GENOMIC DNA]</scope>
    <source>
        <strain evidence="17">CBBP</strain>
        <strain evidence="8">CBBP-1</strain>
    </source>
</reference>
<sequence length="364" mass="42028">MKHLYYIAALAATFLTAMPLHAQEEAENDATQQQQTRRRSPQASRGERNDKKDTGLPELTVRAQDMNERLTQEIGNARWMRIIYRQVDLMKEQNAPLYYPTRPMNGQMNLFSVIFQLLGENKIKAYEYLDGYEEFDEAHLINFKDLLDRFYILYEEIPGRAGEEPTFVINESDIPAADVRSYYVKEAWYFDQNNSAFDVKILAICPILTSTGDMGETTMPMFWLPYENIRPYISNSYIMTSNMNNAMTFTMDDYFRRRMFEGDIIKTQNLMNLPLQAYCPTPDSLKNEQARIEGQLTSFEKSLWYQPDTTQVAVDSKAAKKARKSAARGKGTTTKEPASEKKAPTVKAPKAEKSAPVRSVRRRR</sequence>
<evidence type="ECO:0000313" key="14">
    <source>
        <dbReference type="Proteomes" id="UP000450599"/>
    </source>
</evidence>
<accession>A0A174XI55</accession>
<dbReference type="NCBIfam" id="TIGR03523">
    <property type="entry name" value="GldN"/>
    <property type="match status" value="1"/>
</dbReference>
<dbReference type="Proteomes" id="UP000471216">
    <property type="component" value="Unassembled WGS sequence"/>
</dbReference>
<dbReference type="RefSeq" id="WP_005863269.1">
    <property type="nucleotide sequence ID" value="NZ_AP019729.1"/>
</dbReference>
<dbReference type="EMBL" id="CP120353">
    <property type="protein sequence ID" value="WET63673.1"/>
    <property type="molecule type" value="Genomic_DNA"/>
</dbReference>
<evidence type="ECO:0000313" key="17">
    <source>
        <dbReference type="Proteomes" id="UP000501982"/>
    </source>
</evidence>
<reference evidence="10" key="7">
    <citation type="submission" date="2023-03" db="EMBL/GenBank/DDBJ databases">
        <title>Parabacteroides distasonis, a bacteria resistant against UC.</title>
        <authorList>
            <person name="Dai W."/>
        </authorList>
    </citation>
    <scope>NUCLEOTIDE SEQUENCE</scope>
    <source>
        <strain evidence="10">F1-28</strain>
    </source>
</reference>
<gene>
    <name evidence="4" type="primary">gldN</name>
    <name evidence="7" type="ORF">B5F32_20035</name>
    <name evidence="3" type="ORF">ERS852560_04217</name>
    <name evidence="9" type="ORF">FSA05_07060</name>
    <name evidence="6" type="ORF">GKD54_04230</name>
    <name evidence="5" type="ORF">GKD58_07515</name>
    <name evidence="4" type="ORF">GKD59_19170</name>
    <name evidence="8" type="ORF">HHO38_18250</name>
    <name evidence="10" type="ORF">P2T59_18505</name>
</gene>
<dbReference type="Pfam" id="PF19841">
    <property type="entry name" value="GldN"/>
    <property type="match status" value="1"/>
</dbReference>
<dbReference type="EMBL" id="VOHW01000003">
    <property type="protein sequence ID" value="TWV62788.1"/>
    <property type="molecule type" value="Genomic_DNA"/>
</dbReference>
<organism evidence="3 11">
    <name type="scientific">Parabacteroides distasonis</name>
    <dbReference type="NCBI Taxonomy" id="823"/>
    <lineage>
        <taxon>Bacteria</taxon>
        <taxon>Pseudomonadati</taxon>
        <taxon>Bacteroidota</taxon>
        <taxon>Bacteroidia</taxon>
        <taxon>Bacteroidales</taxon>
        <taxon>Tannerellaceae</taxon>
        <taxon>Parabacteroides</taxon>
    </lineage>
</organism>
<reference evidence="12" key="2">
    <citation type="submission" date="2017-04" db="EMBL/GenBank/DDBJ databases">
        <title>Function of individual gut microbiota members based on whole genome sequencing of pure cultures obtained from chicken caecum.</title>
        <authorList>
            <person name="Medvecky M."/>
            <person name="Cejkova D."/>
            <person name="Polansky O."/>
            <person name="Karasova D."/>
            <person name="Kubasova T."/>
            <person name="Cizek A."/>
            <person name="Rychlik I."/>
        </authorList>
    </citation>
    <scope>NUCLEOTIDE SEQUENCE [LARGE SCALE GENOMIC DNA]</scope>
    <source>
        <strain evidence="12">An199</strain>
    </source>
</reference>
<reference evidence="3 11" key="1">
    <citation type="submission" date="2015-09" db="EMBL/GenBank/DDBJ databases">
        <authorList>
            <consortium name="Pathogen Informatics"/>
        </authorList>
    </citation>
    <scope>NUCLEOTIDE SEQUENCE [LARGE SCALE GENOMIC DNA]</scope>
    <source>
        <strain evidence="3 11">2789STDY5834948</strain>
    </source>
</reference>
<dbReference type="InterPro" id="IPR019847">
    <property type="entry name" value="Gliding_motility_assoc_GldN"/>
</dbReference>
<dbReference type="Proteomes" id="UP001221009">
    <property type="component" value="Chromosome"/>
</dbReference>
<dbReference type="GeneID" id="93523325"/>
<evidence type="ECO:0000313" key="16">
    <source>
        <dbReference type="Proteomes" id="UP000471216"/>
    </source>
</evidence>
<evidence type="ECO:0000313" key="8">
    <source>
        <dbReference type="EMBL" id="QJE30105.1"/>
    </source>
</evidence>
<dbReference type="Proteomes" id="UP000463337">
    <property type="component" value="Unassembled WGS sequence"/>
</dbReference>
<dbReference type="EMBL" id="CZBM01000027">
    <property type="protein sequence ID" value="CUQ55930.1"/>
    <property type="molecule type" value="Genomic_DNA"/>
</dbReference>
<feature type="region of interest" description="Disordered" evidence="1">
    <location>
        <begin position="313"/>
        <end position="364"/>
    </location>
</feature>
<evidence type="ECO:0000313" key="13">
    <source>
        <dbReference type="Proteomes" id="UP000315827"/>
    </source>
</evidence>
<evidence type="ECO:0000256" key="1">
    <source>
        <dbReference type="SAM" id="MobiDB-lite"/>
    </source>
</evidence>
<dbReference type="EMBL" id="CP051672">
    <property type="protein sequence ID" value="QJE30105.1"/>
    <property type="molecule type" value="Genomic_DNA"/>
</dbReference>
<reference evidence="14 15" key="4">
    <citation type="journal article" date="2019" name="Nat. Med.">
        <title>A library of human gut bacterial isolates paired with longitudinal multiomics data enables mechanistic microbiome research.</title>
        <authorList>
            <person name="Poyet M."/>
            <person name="Groussin M."/>
            <person name="Gibbons S.M."/>
            <person name="Avila-Pacheco J."/>
            <person name="Jiang X."/>
            <person name="Kearney S.M."/>
            <person name="Perrotta A.R."/>
            <person name="Berdy B."/>
            <person name="Zhao S."/>
            <person name="Lieberman T.D."/>
            <person name="Swanson P.K."/>
            <person name="Smith M."/>
            <person name="Roesemann S."/>
            <person name="Alexander J.E."/>
            <person name="Rich S.A."/>
            <person name="Livny J."/>
            <person name="Vlamakis H."/>
            <person name="Clish C."/>
            <person name="Bullock K."/>
            <person name="Deik A."/>
            <person name="Scott J."/>
            <person name="Pierce K.A."/>
            <person name="Xavier R.J."/>
            <person name="Alm E.J."/>
        </authorList>
    </citation>
    <scope>NUCLEOTIDE SEQUENCE [LARGE SCALE GENOMIC DNA]</scope>
    <source>
        <strain evidence="6 16">BIOML-A10</strain>
        <strain evidence="5 14">BIOML-A11</strain>
        <strain evidence="4 15">BIOML-A41</strain>
    </source>
</reference>
<feature type="signal peptide" evidence="2">
    <location>
        <begin position="1"/>
        <end position="22"/>
    </location>
</feature>
<dbReference type="Proteomes" id="UP000195950">
    <property type="component" value="Unassembled WGS sequence"/>
</dbReference>
<evidence type="ECO:0000256" key="2">
    <source>
        <dbReference type="SAM" id="SignalP"/>
    </source>
</evidence>
<protein>
    <submittedName>
        <fullName evidence="3">Gliding motility associated protein GldN</fullName>
    </submittedName>
    <submittedName>
        <fullName evidence="4">Gliding motility protein GldN</fullName>
    </submittedName>
</protein>
<feature type="chain" id="PRO_5014253057" evidence="2">
    <location>
        <begin position="23"/>
        <end position="364"/>
    </location>
</feature>
<reference evidence="9 13" key="5">
    <citation type="submission" date="2019-07" db="EMBL/GenBank/DDBJ databases">
        <title>Genome sequencing of Parabacteroides distasonis iSURF_7.</title>
        <authorList>
            <person name="Degefu H.N."/>
            <person name="Ruoff K.L."/>
            <person name="Price C.E."/>
            <person name="Valls R.A."/>
            <person name="O'Toole G.A."/>
        </authorList>
    </citation>
    <scope>NUCLEOTIDE SEQUENCE [LARGE SCALE GENOMIC DNA]</scope>
    <source>
        <strain evidence="9 13">CFPLTA003_1B</strain>
    </source>
</reference>